<evidence type="ECO:0000313" key="2">
    <source>
        <dbReference type="EMBL" id="CAD2099655.1"/>
    </source>
</evidence>
<dbReference type="VEuPathDB" id="PlasmoDB:PVLDE_1300350"/>
<dbReference type="NCBIfam" id="TIGR01599">
    <property type="entry name" value="PYST-A"/>
    <property type="match status" value="1"/>
</dbReference>
<organism evidence="2 3">
    <name type="scientific">Plasmodium vinckei lentum</name>
    <dbReference type="NCBI Taxonomy" id="138297"/>
    <lineage>
        <taxon>Eukaryota</taxon>
        <taxon>Sar</taxon>
        <taxon>Alveolata</taxon>
        <taxon>Apicomplexa</taxon>
        <taxon>Aconoidasida</taxon>
        <taxon>Haemosporida</taxon>
        <taxon>Plasmodiidae</taxon>
        <taxon>Plasmodium</taxon>
        <taxon>Plasmodium (Vinckeia)</taxon>
    </lineage>
</organism>
<keyword evidence="1" id="KW-0732">Signal</keyword>
<reference evidence="2 3" key="1">
    <citation type="submission" date="2020-08" db="EMBL/GenBank/DDBJ databases">
        <authorList>
            <person name="Ramaprasad A."/>
        </authorList>
    </citation>
    <scope>NUCLEOTIDE SEQUENCE [LARGE SCALE GENOMIC DNA]</scope>
</reference>
<feature type="signal peptide" evidence="1">
    <location>
        <begin position="1"/>
        <end position="25"/>
    </location>
</feature>
<evidence type="ECO:0000313" key="3">
    <source>
        <dbReference type="Proteomes" id="UP000515308"/>
    </source>
</evidence>
<dbReference type="AlphaFoldDB" id="A0A6V7SLZ7"/>
<protein>
    <submittedName>
        <fullName evidence="2">Fam-a protein</fullName>
    </submittedName>
</protein>
<dbReference type="Proteomes" id="UP000515308">
    <property type="component" value="Chromosome PVLDE_13"/>
</dbReference>
<dbReference type="EMBL" id="LR865375">
    <property type="protein sequence ID" value="CAD2099655.1"/>
    <property type="molecule type" value="Genomic_DNA"/>
</dbReference>
<dbReference type="SUPFAM" id="SSF55961">
    <property type="entry name" value="Bet v1-like"/>
    <property type="match status" value="1"/>
</dbReference>
<dbReference type="InterPro" id="IPR006486">
    <property type="entry name" value="PYST_A"/>
</dbReference>
<proteinExistence type="predicted"/>
<feature type="chain" id="PRO_5027574301" evidence="1">
    <location>
        <begin position="26"/>
        <end position="267"/>
    </location>
</feature>
<sequence length="267" mass="30702">MNKFYIQIALFLLSVSVYLNNKTLAAEAAPGKATTSNSKNRYSTAEEIYEQNKDLLCANPEEANEAIKLMSKAVIHLAYYATNKEGYKLCESDGSNNTRYYKKKHNENTNVEKFTYQKGDPNKYNHEVGKLWDPNILNSLDYKSTKRKVVRVYNPNLIIIQQRYKTTFFGRQEYFYALVKKSQISEDKTIIAMTSPNINDHNPSAKEYKNTIIESANLFKIDIDSEDDIKKGKLNKIFLNIGGYLIEKKDKCVHITYIESIDGHSSI</sequence>
<evidence type="ECO:0000256" key="1">
    <source>
        <dbReference type="SAM" id="SignalP"/>
    </source>
</evidence>
<gene>
    <name evidence="2" type="ORF">PVLDE_1300350</name>
</gene>
<accession>A0A6V7SLZ7</accession>
<name>A0A6V7SLZ7_PLAVN</name>